<dbReference type="Proteomes" id="UP000032414">
    <property type="component" value="Chromosome I"/>
</dbReference>
<feature type="transmembrane region" description="Helical" evidence="6">
    <location>
        <begin position="344"/>
        <end position="361"/>
    </location>
</feature>
<dbReference type="PANTHER" id="PTHR30250:SF11">
    <property type="entry name" value="O-ANTIGEN TRANSPORTER-RELATED"/>
    <property type="match status" value="1"/>
</dbReference>
<feature type="transmembrane region" description="Helical" evidence="6">
    <location>
        <begin position="185"/>
        <end position="207"/>
    </location>
</feature>
<dbReference type="RefSeq" id="WP_045099318.1">
    <property type="nucleotide sequence ID" value="NZ_CP020614.1"/>
</dbReference>
<evidence type="ECO:0000256" key="4">
    <source>
        <dbReference type="ARBA" id="ARBA00022989"/>
    </source>
</evidence>
<feature type="transmembrane region" description="Helical" evidence="6">
    <location>
        <begin position="263"/>
        <end position="282"/>
    </location>
</feature>
<comment type="subcellular location">
    <subcellularLocation>
        <location evidence="1">Cell membrane</location>
        <topology evidence="1">Multi-pass membrane protein</topology>
    </subcellularLocation>
</comment>
<feature type="transmembrane region" description="Helical" evidence="6">
    <location>
        <begin position="88"/>
        <end position="110"/>
    </location>
</feature>
<organism evidence="7 9">
    <name type="scientific">Legionella micdadei</name>
    <name type="common">Tatlockia micdadei</name>
    <dbReference type="NCBI Taxonomy" id="451"/>
    <lineage>
        <taxon>Bacteria</taxon>
        <taxon>Pseudomonadati</taxon>
        <taxon>Pseudomonadota</taxon>
        <taxon>Gammaproteobacteria</taxon>
        <taxon>Legionellales</taxon>
        <taxon>Legionellaceae</taxon>
        <taxon>Legionella</taxon>
    </lineage>
</organism>
<feature type="transmembrane region" description="Helical" evidence="6">
    <location>
        <begin position="407"/>
        <end position="428"/>
    </location>
</feature>
<dbReference type="EMBL" id="LN614830">
    <property type="protein sequence ID" value="CEG61002.1"/>
    <property type="molecule type" value="Genomic_DNA"/>
</dbReference>
<feature type="transmembrane region" description="Helical" evidence="6">
    <location>
        <begin position="44"/>
        <end position="67"/>
    </location>
</feature>
<keyword evidence="10" id="KW-1185">Reference proteome</keyword>
<name>A0A098GG88_LEGMI</name>
<gene>
    <name evidence="7" type="ORF">LMI_1706</name>
    <name evidence="8" type="ORF">SAMN02982997_02570</name>
</gene>
<evidence type="ECO:0000256" key="2">
    <source>
        <dbReference type="ARBA" id="ARBA00022475"/>
    </source>
</evidence>
<keyword evidence="5 6" id="KW-0472">Membrane</keyword>
<reference evidence="9" key="2">
    <citation type="submission" date="2014-09" db="EMBL/GenBank/DDBJ databases">
        <authorList>
            <person name="Gomez-Valero L."/>
        </authorList>
    </citation>
    <scope>NUCLEOTIDE SEQUENCE [LARGE SCALE GENOMIC DNA]</scope>
    <source>
        <strain evidence="9">ATCC33218</strain>
    </source>
</reference>
<evidence type="ECO:0000256" key="1">
    <source>
        <dbReference type="ARBA" id="ARBA00004651"/>
    </source>
</evidence>
<protein>
    <submittedName>
        <fullName evidence="8">Na+-driven multidrug efflux pump</fullName>
    </submittedName>
</protein>
<keyword evidence="2" id="KW-1003">Cell membrane</keyword>
<accession>A0A098GG88</accession>
<keyword evidence="3 6" id="KW-0812">Transmembrane</keyword>
<evidence type="ECO:0000313" key="9">
    <source>
        <dbReference type="Proteomes" id="UP000032414"/>
    </source>
</evidence>
<dbReference type="AlphaFoldDB" id="A0A098GG88"/>
<sequence>MIFAFNLFLLIADQFMLFLINLMVARHAGTSAFGDFTVAVNALFLIGTLMTMGLDSIVAHFIPKYYVKKKHLEIHALAISIRNFLQPIYLSFFVGSLLLSSAIIALGYSLEDIQQFNISHLITLFLWGAIVVSIYNIYIQLFRAVGFMRTAVILNMLQTILYFLFTVFTYLYFNDILFHNNSQYFAHIMLIIIILSYIVIGILFIIIHQKTKLKLHVGHRDDIKIKTTAWKNKIVGYTIQNLDRYAFTVTPLLLTEWLKKDTYIVGLFSAVITIISLGFAALSPINILIKPEISASFAQGRECLLNTTKKYIYICLAIACLIVTVIGIFAEQILYLFKSNFIEVLPYIYISLINLICYAVSMPLTLMIQYSSEGSKIGAQFTIYILLAQIAACIIFISWLGLMGTMICYVGINIIYLITAFLIAYNIYQQEPLEGHEIV</sequence>
<proteinExistence type="predicted"/>
<dbReference type="HOGENOM" id="CLU_628208_0_0_6"/>
<dbReference type="InterPro" id="IPR050833">
    <property type="entry name" value="Poly_Biosynth_Transport"/>
</dbReference>
<evidence type="ECO:0000313" key="8">
    <source>
        <dbReference type="EMBL" id="SCY70274.1"/>
    </source>
</evidence>
<dbReference type="KEGG" id="tmc:LMI_1706"/>
<evidence type="ECO:0000256" key="6">
    <source>
        <dbReference type="SAM" id="Phobius"/>
    </source>
</evidence>
<feature type="transmembrane region" description="Helical" evidence="6">
    <location>
        <begin position="116"/>
        <end position="139"/>
    </location>
</feature>
<evidence type="ECO:0000256" key="3">
    <source>
        <dbReference type="ARBA" id="ARBA00022692"/>
    </source>
</evidence>
<dbReference type="Proteomes" id="UP000182998">
    <property type="component" value="Unassembled WGS sequence"/>
</dbReference>
<dbReference type="PATRIC" id="fig|451.8.peg.1590"/>
<feature type="transmembrane region" description="Helical" evidence="6">
    <location>
        <begin position="7"/>
        <end position="24"/>
    </location>
</feature>
<evidence type="ECO:0000256" key="5">
    <source>
        <dbReference type="ARBA" id="ARBA00023136"/>
    </source>
</evidence>
<dbReference type="PANTHER" id="PTHR30250">
    <property type="entry name" value="PST FAMILY PREDICTED COLANIC ACID TRANSPORTER"/>
    <property type="match status" value="1"/>
</dbReference>
<feature type="transmembrane region" description="Helical" evidence="6">
    <location>
        <begin position="151"/>
        <end position="173"/>
    </location>
</feature>
<keyword evidence="4 6" id="KW-1133">Transmembrane helix</keyword>
<dbReference type="GO" id="GO:0005886">
    <property type="term" value="C:plasma membrane"/>
    <property type="evidence" value="ECO:0007669"/>
    <property type="project" value="UniProtKB-SubCell"/>
</dbReference>
<reference evidence="8 10" key="3">
    <citation type="submission" date="2016-10" db="EMBL/GenBank/DDBJ databases">
        <authorList>
            <person name="Varghese N."/>
            <person name="Submissions S."/>
        </authorList>
    </citation>
    <scope>NUCLEOTIDE SEQUENCE [LARGE SCALE GENOMIC DNA]</scope>
    <source>
        <strain evidence="8 10">ATCC 33218</strain>
    </source>
</reference>
<evidence type="ECO:0000313" key="7">
    <source>
        <dbReference type="EMBL" id="CEG61002.1"/>
    </source>
</evidence>
<feature type="transmembrane region" description="Helical" evidence="6">
    <location>
        <begin position="381"/>
        <end position="400"/>
    </location>
</feature>
<feature type="transmembrane region" description="Helical" evidence="6">
    <location>
        <begin position="311"/>
        <end position="337"/>
    </location>
</feature>
<dbReference type="OrthoDB" id="5634839at2"/>
<dbReference type="EMBL" id="FMVN01000014">
    <property type="protein sequence ID" value="SCY70274.1"/>
    <property type="molecule type" value="Genomic_DNA"/>
</dbReference>
<reference evidence="7" key="1">
    <citation type="submission" date="2014-09" db="EMBL/GenBank/DDBJ databases">
        <authorList>
            <person name="GOMEZ-VALERO Laura"/>
        </authorList>
    </citation>
    <scope>NUCLEOTIDE SEQUENCE</scope>
    <source>
        <strain evidence="7">ATCC33218</strain>
    </source>
</reference>
<evidence type="ECO:0000313" key="10">
    <source>
        <dbReference type="Proteomes" id="UP000182998"/>
    </source>
</evidence>